<protein>
    <recommendedName>
        <fullName evidence="5">Dehydrogenase/reductase SDR family member 11</fullName>
    </recommendedName>
</protein>
<feature type="non-terminal residue" evidence="4">
    <location>
        <position position="1"/>
    </location>
</feature>
<dbReference type="FunFam" id="3.40.50.720:FF:000047">
    <property type="entry name" value="NADP-dependent L-serine/L-allo-threonine dehydrogenase"/>
    <property type="match status" value="1"/>
</dbReference>
<evidence type="ECO:0000256" key="3">
    <source>
        <dbReference type="RuleBase" id="RU000363"/>
    </source>
</evidence>
<dbReference type="SUPFAM" id="SSF51735">
    <property type="entry name" value="NAD(P)-binding Rossmann-fold domains"/>
    <property type="match status" value="1"/>
</dbReference>
<dbReference type="PANTHER" id="PTHR43115">
    <property type="entry name" value="DEHYDROGENASE/REDUCTASE SDR FAMILY MEMBER 11"/>
    <property type="match status" value="1"/>
</dbReference>
<dbReference type="PANTHER" id="PTHR43115:SF4">
    <property type="entry name" value="DEHYDROGENASE_REDUCTASE SDR FAMILY MEMBER 11"/>
    <property type="match status" value="1"/>
</dbReference>
<organism evidence="4">
    <name type="scientific">Graphocephala atropunctata</name>
    <dbReference type="NCBI Taxonomy" id="36148"/>
    <lineage>
        <taxon>Eukaryota</taxon>
        <taxon>Metazoa</taxon>
        <taxon>Ecdysozoa</taxon>
        <taxon>Arthropoda</taxon>
        <taxon>Hexapoda</taxon>
        <taxon>Insecta</taxon>
        <taxon>Pterygota</taxon>
        <taxon>Neoptera</taxon>
        <taxon>Paraneoptera</taxon>
        <taxon>Hemiptera</taxon>
        <taxon>Auchenorrhyncha</taxon>
        <taxon>Membracoidea</taxon>
        <taxon>Cicadellidae</taxon>
        <taxon>Cicadellinae</taxon>
        <taxon>Cicadellini</taxon>
        <taxon>Graphocephala</taxon>
    </lineage>
</organism>
<dbReference type="Gene3D" id="3.40.50.720">
    <property type="entry name" value="NAD(P)-binding Rossmann-like Domain"/>
    <property type="match status" value="1"/>
</dbReference>
<sequence length="270" mass="29837">TGANAGVGAAIVEDLVESGMVVVGLAMWEDRLLEMKNRLRHKGNLHPVKADITKEEDLIKAFKWIKENVGGVDVLINNTGVLINSFTPDCNIEDWHKTYDVNMFAVGACSREAINSMKERQVEDGHIININSIASHQVPVLPGFIPYSSSKFASMAIMEGLRRELAEQKSKIKVTSISPGVVSRELFGASKSTNELVNIMDLQDILPKDIASAVHYVLATPPNVQVNELIINPVGPVTFFETTYSAGLRSILQDLRPKIDQFSHIFLCYF</sequence>
<dbReference type="AlphaFoldDB" id="A0A1B6MMI7"/>
<reference evidence="4" key="1">
    <citation type="submission" date="2015-11" db="EMBL/GenBank/DDBJ databases">
        <title>De novo transcriptome assembly of four potential Pierce s Disease insect vectors from Arizona vineyards.</title>
        <authorList>
            <person name="Tassone E.E."/>
        </authorList>
    </citation>
    <scope>NUCLEOTIDE SEQUENCE</scope>
</reference>
<dbReference type="Pfam" id="PF00106">
    <property type="entry name" value="adh_short"/>
    <property type="match status" value="1"/>
</dbReference>
<evidence type="ECO:0008006" key="5">
    <source>
        <dbReference type="Google" id="ProtNLM"/>
    </source>
</evidence>
<accession>A0A1B6MMI7</accession>
<evidence type="ECO:0000256" key="2">
    <source>
        <dbReference type="ARBA" id="ARBA00023002"/>
    </source>
</evidence>
<comment type="similarity">
    <text evidence="1 3">Belongs to the short-chain dehydrogenases/reductases (SDR) family.</text>
</comment>
<keyword evidence="2" id="KW-0560">Oxidoreductase</keyword>
<dbReference type="PROSITE" id="PS00061">
    <property type="entry name" value="ADH_SHORT"/>
    <property type="match status" value="1"/>
</dbReference>
<evidence type="ECO:0000256" key="1">
    <source>
        <dbReference type="ARBA" id="ARBA00006484"/>
    </source>
</evidence>
<dbReference type="PRINTS" id="PR00080">
    <property type="entry name" value="SDRFAMILY"/>
</dbReference>
<dbReference type="InterPro" id="IPR002347">
    <property type="entry name" value="SDR_fam"/>
</dbReference>
<dbReference type="PRINTS" id="PR00081">
    <property type="entry name" value="GDHRDH"/>
</dbReference>
<dbReference type="GO" id="GO:0016616">
    <property type="term" value="F:oxidoreductase activity, acting on the CH-OH group of donors, NAD or NADP as acceptor"/>
    <property type="evidence" value="ECO:0007669"/>
    <property type="project" value="UniProtKB-ARBA"/>
</dbReference>
<evidence type="ECO:0000313" key="4">
    <source>
        <dbReference type="EMBL" id="JAT37156.1"/>
    </source>
</evidence>
<dbReference type="InterPro" id="IPR036291">
    <property type="entry name" value="NAD(P)-bd_dom_sf"/>
</dbReference>
<proteinExistence type="inferred from homology"/>
<dbReference type="EMBL" id="GEBQ01002821">
    <property type="protein sequence ID" value="JAT37156.1"/>
    <property type="molecule type" value="Transcribed_RNA"/>
</dbReference>
<gene>
    <name evidence="4" type="ORF">g.49703</name>
</gene>
<dbReference type="InterPro" id="IPR020904">
    <property type="entry name" value="Sc_DH/Rdtase_CS"/>
</dbReference>
<name>A0A1B6MMI7_9HEMI</name>